<name>A0ABD4T1Y6_9CYAN</name>
<dbReference type="CDD" id="cd12131">
    <property type="entry name" value="HGbI-like"/>
    <property type="match status" value="2"/>
</dbReference>
<keyword evidence="7" id="KW-1133">Transmembrane helix</keyword>
<evidence type="ECO:0000256" key="5">
    <source>
        <dbReference type="RuleBase" id="RU000356"/>
    </source>
</evidence>
<proteinExistence type="inferred from homology"/>
<evidence type="ECO:0000256" key="3">
    <source>
        <dbReference type="ARBA" id="ARBA00022723"/>
    </source>
</evidence>
<keyword evidence="7" id="KW-0472">Membrane</keyword>
<dbReference type="InterPro" id="IPR000971">
    <property type="entry name" value="Globin"/>
</dbReference>
<evidence type="ECO:0000256" key="4">
    <source>
        <dbReference type="ARBA" id="ARBA00023004"/>
    </source>
</evidence>
<dbReference type="Proteomes" id="UP000031561">
    <property type="component" value="Unassembled WGS sequence"/>
</dbReference>
<gene>
    <name evidence="9" type="ORF">QQ91_0007175</name>
</gene>
<organism evidence="9 10">
    <name type="scientific">Lyngbya confervoides BDU141951</name>
    <dbReference type="NCBI Taxonomy" id="1574623"/>
    <lineage>
        <taxon>Bacteria</taxon>
        <taxon>Bacillati</taxon>
        <taxon>Cyanobacteriota</taxon>
        <taxon>Cyanophyceae</taxon>
        <taxon>Oscillatoriophycideae</taxon>
        <taxon>Oscillatoriales</taxon>
        <taxon>Microcoleaceae</taxon>
        <taxon>Lyngbya</taxon>
    </lineage>
</organism>
<evidence type="ECO:0000256" key="1">
    <source>
        <dbReference type="ARBA" id="ARBA00022617"/>
    </source>
</evidence>
<keyword evidence="7" id="KW-0812">Transmembrane</keyword>
<evidence type="ECO:0000256" key="6">
    <source>
        <dbReference type="SAM" id="MobiDB-lite"/>
    </source>
</evidence>
<dbReference type="Pfam" id="PF00042">
    <property type="entry name" value="Globin"/>
    <property type="match status" value="2"/>
</dbReference>
<feature type="domain" description="Globin" evidence="8">
    <location>
        <begin position="159"/>
        <end position="295"/>
    </location>
</feature>
<reference evidence="9 10" key="1">
    <citation type="journal article" date="2015" name="Genome Announc.">
        <title>Draft Genome Sequence of Filamentous Marine Cyanobacterium Lyngbya confervoides Strain BDU141951.</title>
        <authorList>
            <person name="Chandrababunaidu M.M."/>
            <person name="Sen D."/>
            <person name="Tripathy S."/>
        </authorList>
    </citation>
    <scope>NUCLEOTIDE SEQUENCE [LARGE SCALE GENOMIC DNA]</scope>
    <source>
        <strain evidence="9 10">BDU141951</strain>
    </source>
</reference>
<dbReference type="EMBL" id="JTHE03000044">
    <property type="protein sequence ID" value="MCM1982604.1"/>
    <property type="molecule type" value="Genomic_DNA"/>
</dbReference>
<dbReference type="Gene3D" id="1.10.490.10">
    <property type="entry name" value="Globins"/>
    <property type="match status" value="2"/>
</dbReference>
<dbReference type="RefSeq" id="WP_166274459.1">
    <property type="nucleotide sequence ID" value="NZ_JTHE03000044.1"/>
</dbReference>
<sequence>MTSDTSESAQKKALQVELLEQSFAKITPQASDFAASFYENLFQDYPEAKPLFATTNLQEQSKKLLSSLVFVVENLRQPEALVEVLQGLGARHVKYGALPEHYPLVGNTLLKTFRQYLQADWTPDIQQAWTDAYSVITEVMLEGADYSHQEIALESAPASEEAALKVKLLTESFALVAPQADAFAIQFYENLFTDYPAAKPLFASTDLPAQRKKLIASLVYVVENLKNPEALTSALKGLGARHVKYGALPEHYPLVGNTLLKTFAQMIGQNWTPEVRQAWVEAYGVITEVMLEGADYSQESVDLGPSTNGHVPPTTDPETASPDSVSLQGPNPIPIIAGLAGTMGILALLLVLL</sequence>
<accession>A0ABD4T1Y6</accession>
<comment type="similarity">
    <text evidence="5">Belongs to the globin family.</text>
</comment>
<keyword evidence="10" id="KW-1185">Reference proteome</keyword>
<keyword evidence="4" id="KW-0408">Iron</keyword>
<feature type="compositionally biased region" description="Polar residues" evidence="6">
    <location>
        <begin position="316"/>
        <end position="325"/>
    </location>
</feature>
<dbReference type="GO" id="GO:0046872">
    <property type="term" value="F:metal ion binding"/>
    <property type="evidence" value="ECO:0007669"/>
    <property type="project" value="UniProtKB-KW"/>
</dbReference>
<keyword evidence="2 5" id="KW-0561">Oxygen transport</keyword>
<feature type="region of interest" description="Disordered" evidence="6">
    <location>
        <begin position="301"/>
        <end position="325"/>
    </location>
</feature>
<feature type="domain" description="Globin" evidence="8">
    <location>
        <begin position="10"/>
        <end position="145"/>
    </location>
</feature>
<keyword evidence="5" id="KW-0813">Transport</keyword>
<keyword evidence="1 5" id="KW-0349">Heme</keyword>
<evidence type="ECO:0000259" key="8">
    <source>
        <dbReference type="PROSITE" id="PS01033"/>
    </source>
</evidence>
<dbReference type="AlphaFoldDB" id="A0ABD4T1Y6"/>
<dbReference type="InterPro" id="IPR012292">
    <property type="entry name" value="Globin/Proto"/>
</dbReference>
<feature type="transmembrane region" description="Helical" evidence="7">
    <location>
        <begin position="333"/>
        <end position="352"/>
    </location>
</feature>
<evidence type="ECO:0000313" key="10">
    <source>
        <dbReference type="Proteomes" id="UP000031561"/>
    </source>
</evidence>
<dbReference type="SUPFAM" id="SSF46458">
    <property type="entry name" value="Globin-like"/>
    <property type="match status" value="2"/>
</dbReference>
<dbReference type="GO" id="GO:0005344">
    <property type="term" value="F:oxygen carrier activity"/>
    <property type="evidence" value="ECO:0007669"/>
    <property type="project" value="UniProtKB-KW"/>
</dbReference>
<evidence type="ECO:0000313" key="9">
    <source>
        <dbReference type="EMBL" id="MCM1982604.1"/>
    </source>
</evidence>
<evidence type="ECO:0000256" key="7">
    <source>
        <dbReference type="SAM" id="Phobius"/>
    </source>
</evidence>
<dbReference type="PROSITE" id="PS01033">
    <property type="entry name" value="GLOBIN"/>
    <property type="match status" value="2"/>
</dbReference>
<dbReference type="PANTHER" id="PTHR43396">
    <property type="entry name" value="FLAVOHEMOPROTEIN"/>
    <property type="match status" value="1"/>
</dbReference>
<comment type="caution">
    <text evidence="9">The sequence shown here is derived from an EMBL/GenBank/DDBJ whole genome shotgun (WGS) entry which is preliminary data.</text>
</comment>
<evidence type="ECO:0000256" key="2">
    <source>
        <dbReference type="ARBA" id="ARBA00022621"/>
    </source>
</evidence>
<dbReference type="InterPro" id="IPR009050">
    <property type="entry name" value="Globin-like_sf"/>
</dbReference>
<protein>
    <submittedName>
        <fullName evidence="9">Globin domain-containing protein</fullName>
    </submittedName>
</protein>
<dbReference type="PANTHER" id="PTHR43396:SF3">
    <property type="entry name" value="FLAVOHEMOPROTEIN"/>
    <property type="match status" value="1"/>
</dbReference>
<keyword evidence="3" id="KW-0479">Metal-binding</keyword>